<dbReference type="SUPFAM" id="SSF49899">
    <property type="entry name" value="Concanavalin A-like lectins/glucanases"/>
    <property type="match status" value="1"/>
</dbReference>
<gene>
    <name evidence="3" type="ORF">BDK92_7596</name>
</gene>
<feature type="region of interest" description="Disordered" evidence="1">
    <location>
        <begin position="263"/>
        <end position="287"/>
    </location>
</feature>
<organism evidence="3 4">
    <name type="scientific">Micromonospora pisi</name>
    <dbReference type="NCBI Taxonomy" id="589240"/>
    <lineage>
        <taxon>Bacteria</taxon>
        <taxon>Bacillati</taxon>
        <taxon>Actinomycetota</taxon>
        <taxon>Actinomycetes</taxon>
        <taxon>Micromonosporales</taxon>
        <taxon>Micromonosporaceae</taxon>
        <taxon>Micromonospora</taxon>
    </lineage>
</organism>
<evidence type="ECO:0000313" key="3">
    <source>
        <dbReference type="EMBL" id="RKR93084.1"/>
    </source>
</evidence>
<protein>
    <recommendedName>
        <fullName evidence="5">Concanavalin A-like lectin/glucanase superfamily protein</fullName>
    </recommendedName>
</protein>
<accession>A0A495JXU4</accession>
<name>A0A495JXU4_9ACTN</name>
<dbReference type="Gene3D" id="2.60.120.200">
    <property type="match status" value="1"/>
</dbReference>
<keyword evidence="2" id="KW-0732">Signal</keyword>
<keyword evidence="4" id="KW-1185">Reference proteome</keyword>
<feature type="compositionally biased region" description="Basic and acidic residues" evidence="1">
    <location>
        <begin position="57"/>
        <end position="67"/>
    </location>
</feature>
<evidence type="ECO:0008006" key="5">
    <source>
        <dbReference type="Google" id="ProtNLM"/>
    </source>
</evidence>
<feature type="signal peptide" evidence="2">
    <location>
        <begin position="1"/>
        <end position="25"/>
    </location>
</feature>
<dbReference type="OrthoDB" id="3553050at2"/>
<dbReference type="AlphaFoldDB" id="A0A495JXU4"/>
<dbReference type="RefSeq" id="WP_121161163.1">
    <property type="nucleotide sequence ID" value="NZ_RBKT01000001.1"/>
</dbReference>
<evidence type="ECO:0000313" key="4">
    <source>
        <dbReference type="Proteomes" id="UP000277671"/>
    </source>
</evidence>
<reference evidence="3 4" key="1">
    <citation type="submission" date="2018-10" db="EMBL/GenBank/DDBJ databases">
        <title>Sequencing the genomes of 1000 actinobacteria strains.</title>
        <authorList>
            <person name="Klenk H.-P."/>
        </authorList>
    </citation>
    <scope>NUCLEOTIDE SEQUENCE [LARGE SCALE GENOMIC DNA]</scope>
    <source>
        <strain evidence="3 4">DSM 45175</strain>
    </source>
</reference>
<sequence>MLISGRAVITTAVLLVVALATGVAAPPAQGRGRQHRDVHPSLRPDLVAFYDFDHPVRGTPARERDQGRSGTTIDLFGGGAAMRVPDRAYPGSGRALQTRQVNPTEAGNDDWKAGLYSPTGVSSLRAFNAAAGMTVMGWVKMTGENPRPNSNTANPDDRFNAIGLAGVLTGDSDGHAVRALLELIDVNGELRLVALGRRLDGGNSQTYAASADWRTLLPVGEWVFLAATFDFTNGSLALYRNGDPIDGFYTRADDPWLVAGPGEHRTTATDPRGIKIGGSFPQGTREQNPCECRLDSLMFLDAVVPARDVGRQYRYVTGRR</sequence>
<comment type="caution">
    <text evidence="3">The sequence shown here is derived from an EMBL/GenBank/DDBJ whole genome shotgun (WGS) entry which is preliminary data.</text>
</comment>
<dbReference type="EMBL" id="RBKT01000001">
    <property type="protein sequence ID" value="RKR93084.1"/>
    <property type="molecule type" value="Genomic_DNA"/>
</dbReference>
<proteinExistence type="predicted"/>
<dbReference type="InterPro" id="IPR013320">
    <property type="entry name" value="ConA-like_dom_sf"/>
</dbReference>
<feature type="region of interest" description="Disordered" evidence="1">
    <location>
        <begin position="57"/>
        <end position="76"/>
    </location>
</feature>
<evidence type="ECO:0000256" key="2">
    <source>
        <dbReference type="SAM" id="SignalP"/>
    </source>
</evidence>
<dbReference type="Proteomes" id="UP000277671">
    <property type="component" value="Unassembled WGS sequence"/>
</dbReference>
<feature type="chain" id="PRO_5038981370" description="Concanavalin A-like lectin/glucanase superfamily protein" evidence="2">
    <location>
        <begin position="26"/>
        <end position="320"/>
    </location>
</feature>
<evidence type="ECO:0000256" key="1">
    <source>
        <dbReference type="SAM" id="MobiDB-lite"/>
    </source>
</evidence>